<organism evidence="5 6">
    <name type="scientific">Sphingobium agri</name>
    <dbReference type="NCBI Taxonomy" id="2933566"/>
    <lineage>
        <taxon>Bacteria</taxon>
        <taxon>Pseudomonadati</taxon>
        <taxon>Pseudomonadota</taxon>
        <taxon>Alphaproteobacteria</taxon>
        <taxon>Sphingomonadales</taxon>
        <taxon>Sphingomonadaceae</taxon>
        <taxon>Sphingobium</taxon>
    </lineage>
</organism>
<feature type="domain" description="Ketoreductase" evidence="4">
    <location>
        <begin position="6"/>
        <end position="190"/>
    </location>
</feature>
<dbReference type="Proteomes" id="UP001203512">
    <property type="component" value="Unassembled WGS sequence"/>
</dbReference>
<keyword evidence="3" id="KW-0472">Membrane</keyword>
<dbReference type="PROSITE" id="PS00061">
    <property type="entry name" value="ADH_SHORT"/>
    <property type="match status" value="1"/>
</dbReference>
<dbReference type="PRINTS" id="PR00080">
    <property type="entry name" value="SDRFAMILY"/>
</dbReference>
<dbReference type="InterPro" id="IPR036291">
    <property type="entry name" value="NAD(P)-bd_dom_sf"/>
</dbReference>
<dbReference type="PRINTS" id="PR00081">
    <property type="entry name" value="GDHRDH"/>
</dbReference>
<comment type="caution">
    <text evidence="5">The sequence shown here is derived from an EMBL/GenBank/DDBJ whole genome shotgun (WGS) entry which is preliminary data.</text>
</comment>
<name>A0ABT0DSI2_9SPHN</name>
<evidence type="ECO:0000256" key="1">
    <source>
        <dbReference type="ARBA" id="ARBA00006484"/>
    </source>
</evidence>
<evidence type="ECO:0000256" key="2">
    <source>
        <dbReference type="ARBA" id="ARBA00023002"/>
    </source>
</evidence>
<keyword evidence="3" id="KW-1133">Transmembrane helix</keyword>
<comment type="similarity">
    <text evidence="1">Belongs to the short-chain dehydrogenases/reductases (SDR) family.</text>
</comment>
<sequence>MNINGKVALVTGAGQGVGRGIALALAAGGALVILVGRTTAKLQAVRAEIEAAGGEADVAHPADVRHAADIDALITYAADRYGGIDILVNSAQQAVLAPLLDIDDEGLLLTFESGPFAAFRMMKAAHPYIKQRGGGAIINIVSSTAINWDTSGTAAYSAAKQAIGAITRAAASEWGPDGIRVNNIAPLAGSPAMLAWLDAKPEGPDAYLSTIPMRRIGDPQADIGRAVLFLASDEAAYITGATIPVDGGQANWN</sequence>
<evidence type="ECO:0000259" key="4">
    <source>
        <dbReference type="SMART" id="SM00822"/>
    </source>
</evidence>
<dbReference type="PANTHER" id="PTHR43639">
    <property type="entry name" value="OXIDOREDUCTASE, SHORT-CHAIN DEHYDROGENASE/REDUCTASE FAMILY (AFU_ORTHOLOGUE AFUA_5G02870)"/>
    <property type="match status" value="1"/>
</dbReference>
<reference evidence="5 6" key="1">
    <citation type="submission" date="2022-04" db="EMBL/GenBank/DDBJ databases">
        <authorList>
            <person name="Huq M.A."/>
        </authorList>
    </citation>
    <scope>NUCLEOTIDE SEQUENCE [LARGE SCALE GENOMIC DNA]</scope>
    <source>
        <strain evidence="5 6">MAH-33</strain>
    </source>
</reference>
<protein>
    <submittedName>
        <fullName evidence="5">SDR family oxidoreductase</fullName>
    </submittedName>
</protein>
<dbReference type="InterPro" id="IPR020904">
    <property type="entry name" value="Sc_DH/Rdtase_CS"/>
</dbReference>
<evidence type="ECO:0000256" key="3">
    <source>
        <dbReference type="SAM" id="Phobius"/>
    </source>
</evidence>
<dbReference type="EMBL" id="JALKHS010000002">
    <property type="protein sequence ID" value="MCK0530068.1"/>
    <property type="molecule type" value="Genomic_DNA"/>
</dbReference>
<dbReference type="Pfam" id="PF13561">
    <property type="entry name" value="adh_short_C2"/>
    <property type="match status" value="1"/>
</dbReference>
<evidence type="ECO:0000313" key="5">
    <source>
        <dbReference type="EMBL" id="MCK0530068.1"/>
    </source>
</evidence>
<dbReference type="PANTHER" id="PTHR43639:SF1">
    <property type="entry name" value="SHORT-CHAIN DEHYDROGENASE_REDUCTASE FAMILY PROTEIN"/>
    <property type="match status" value="1"/>
</dbReference>
<dbReference type="Gene3D" id="3.40.50.720">
    <property type="entry name" value="NAD(P)-binding Rossmann-like Domain"/>
    <property type="match status" value="1"/>
</dbReference>
<dbReference type="InterPro" id="IPR002347">
    <property type="entry name" value="SDR_fam"/>
</dbReference>
<accession>A0ABT0DSI2</accession>
<dbReference type="RefSeq" id="WP_247229499.1">
    <property type="nucleotide sequence ID" value="NZ_JALKHS010000002.1"/>
</dbReference>
<keyword evidence="2" id="KW-0560">Oxidoreductase</keyword>
<keyword evidence="3" id="KW-0812">Transmembrane</keyword>
<proteinExistence type="inferred from homology"/>
<dbReference type="InterPro" id="IPR057326">
    <property type="entry name" value="KR_dom"/>
</dbReference>
<dbReference type="SMART" id="SM00822">
    <property type="entry name" value="PKS_KR"/>
    <property type="match status" value="1"/>
</dbReference>
<feature type="transmembrane region" description="Helical" evidence="3">
    <location>
        <begin position="16"/>
        <end position="36"/>
    </location>
</feature>
<gene>
    <name evidence="5" type="ORF">MU848_00555</name>
</gene>
<dbReference type="CDD" id="cd05233">
    <property type="entry name" value="SDR_c"/>
    <property type="match status" value="1"/>
</dbReference>
<dbReference type="SUPFAM" id="SSF51735">
    <property type="entry name" value="NAD(P)-binding Rossmann-fold domains"/>
    <property type="match status" value="1"/>
</dbReference>
<keyword evidence="6" id="KW-1185">Reference proteome</keyword>
<evidence type="ECO:0000313" key="6">
    <source>
        <dbReference type="Proteomes" id="UP001203512"/>
    </source>
</evidence>